<dbReference type="Proteomes" id="UP000186002">
    <property type="component" value="Unassembled WGS sequence"/>
</dbReference>
<accession>A0A1M6ZGG9</accession>
<dbReference type="GO" id="GO:0006508">
    <property type="term" value="P:proteolysis"/>
    <property type="evidence" value="ECO:0007669"/>
    <property type="project" value="UniProtKB-KW"/>
</dbReference>
<evidence type="ECO:0000313" key="2">
    <source>
        <dbReference type="EMBL" id="SHL29558.1"/>
    </source>
</evidence>
<name>A0A1M6ZGG9_9HYPH</name>
<dbReference type="OrthoDB" id="8030967at2"/>
<keyword evidence="2" id="KW-0645">Protease</keyword>
<organism evidence="2 3">
    <name type="scientific">Roseibium suaedae</name>
    <dbReference type="NCBI Taxonomy" id="735517"/>
    <lineage>
        <taxon>Bacteria</taxon>
        <taxon>Pseudomonadati</taxon>
        <taxon>Pseudomonadota</taxon>
        <taxon>Alphaproteobacteria</taxon>
        <taxon>Hyphomicrobiales</taxon>
        <taxon>Stappiaceae</taxon>
        <taxon>Roseibium</taxon>
    </lineage>
</organism>
<evidence type="ECO:0000313" key="3">
    <source>
        <dbReference type="Proteomes" id="UP000186002"/>
    </source>
</evidence>
<dbReference type="PANTHER" id="PTHR48094:SF19">
    <property type="entry name" value="DJ-1_PFPI DOMAIN-CONTAINING PROTEIN"/>
    <property type="match status" value="1"/>
</dbReference>
<dbReference type="RefSeq" id="WP_073007733.1">
    <property type="nucleotide sequence ID" value="NZ_FRBW01000001.1"/>
</dbReference>
<dbReference type="InterPro" id="IPR050325">
    <property type="entry name" value="Prot/Nucl_acid_deglycase"/>
</dbReference>
<dbReference type="STRING" id="735517.SAMN05444272_0234"/>
<dbReference type="InterPro" id="IPR029062">
    <property type="entry name" value="Class_I_gatase-like"/>
</dbReference>
<gene>
    <name evidence="2" type="ORF">SAMN05444272_0234</name>
</gene>
<keyword evidence="3" id="KW-1185">Reference proteome</keyword>
<dbReference type="AlphaFoldDB" id="A0A1M6ZGG9"/>
<keyword evidence="2" id="KW-0378">Hydrolase</keyword>
<dbReference type="SUPFAM" id="SSF52317">
    <property type="entry name" value="Class I glutamine amidotransferase-like"/>
    <property type="match status" value="1"/>
</dbReference>
<dbReference type="GO" id="GO:0008233">
    <property type="term" value="F:peptidase activity"/>
    <property type="evidence" value="ECO:0007669"/>
    <property type="project" value="UniProtKB-KW"/>
</dbReference>
<feature type="domain" description="DJ-1/PfpI" evidence="1">
    <location>
        <begin position="2"/>
        <end position="167"/>
    </location>
</feature>
<proteinExistence type="predicted"/>
<reference evidence="2 3" key="1">
    <citation type="submission" date="2016-11" db="EMBL/GenBank/DDBJ databases">
        <authorList>
            <person name="Jaros S."/>
            <person name="Januszkiewicz K."/>
            <person name="Wedrychowicz H."/>
        </authorList>
    </citation>
    <scope>NUCLEOTIDE SEQUENCE [LARGE SCALE GENOMIC DNA]</scope>
    <source>
        <strain evidence="2 3">DSM 22153</strain>
    </source>
</reference>
<dbReference type="PANTHER" id="PTHR48094">
    <property type="entry name" value="PROTEIN/NUCLEIC ACID DEGLYCASE DJ-1-RELATED"/>
    <property type="match status" value="1"/>
</dbReference>
<dbReference type="Gene3D" id="3.40.50.880">
    <property type="match status" value="1"/>
</dbReference>
<dbReference type="InterPro" id="IPR002818">
    <property type="entry name" value="DJ-1/PfpI"/>
</dbReference>
<evidence type="ECO:0000259" key="1">
    <source>
        <dbReference type="Pfam" id="PF01965"/>
    </source>
</evidence>
<protein>
    <submittedName>
        <fullName evidence="2">Putative intracellular protease/amidase</fullName>
    </submittedName>
</protein>
<dbReference type="Pfam" id="PF01965">
    <property type="entry name" value="DJ-1_PfpI"/>
    <property type="match status" value="1"/>
</dbReference>
<dbReference type="GO" id="GO:0005737">
    <property type="term" value="C:cytoplasm"/>
    <property type="evidence" value="ECO:0007669"/>
    <property type="project" value="TreeGrafter"/>
</dbReference>
<sequence length="196" mass="20119">MKRIAIALTEDFADWECALVSAAARSYLGASVTTASTDGKPVTSMCGLTVLPDGAFADLDPERFDALLIPGGLSWEKGTAPDLSGLILAFKARGRVVGGICMAASAIAASGAVNALKHTGNSLATHQRQEGYAGEALYQNQAAAVSDGGIITAAGTAPVSFAEEVLKALDLWTANAEAELAPFAREHLEKIQAGEA</sequence>
<dbReference type="EMBL" id="FRBW01000001">
    <property type="protein sequence ID" value="SHL29558.1"/>
    <property type="molecule type" value="Genomic_DNA"/>
</dbReference>